<evidence type="ECO:0000313" key="3">
    <source>
        <dbReference type="Proteomes" id="UP001556367"/>
    </source>
</evidence>
<evidence type="ECO:0000256" key="1">
    <source>
        <dbReference type="SAM" id="SignalP"/>
    </source>
</evidence>
<proteinExistence type="predicted"/>
<dbReference type="EMBL" id="JASNQZ010000018">
    <property type="protein sequence ID" value="KAL0945281.1"/>
    <property type="molecule type" value="Genomic_DNA"/>
</dbReference>
<feature type="chain" id="PRO_5045044792" evidence="1">
    <location>
        <begin position="26"/>
        <end position="120"/>
    </location>
</feature>
<name>A0ABR3IPS5_9AGAR</name>
<comment type="caution">
    <text evidence="2">The sequence shown here is derived from an EMBL/GenBank/DDBJ whole genome shotgun (WGS) entry which is preliminary data.</text>
</comment>
<accession>A0ABR3IPS5</accession>
<sequence>MKTVHSFLQAVFILFVVLATTTTRAVPIISAYKARQPSPVYASLYQDFNYVTLLQTISQWDVCVNLSAANNKVSSFRVHSNRCFFYLDANCQNTSYNTPNSNSDLRSVGFNDNISSVRCN</sequence>
<reference evidence="3" key="1">
    <citation type="submission" date="2024-06" db="EMBL/GenBank/DDBJ databases">
        <title>Multi-omics analyses provide insights into the biosynthesis of the anticancer antibiotic pleurotin in Hohenbuehelia grisea.</title>
        <authorList>
            <person name="Weaver J.A."/>
            <person name="Alberti F."/>
        </authorList>
    </citation>
    <scope>NUCLEOTIDE SEQUENCE [LARGE SCALE GENOMIC DNA]</scope>
    <source>
        <strain evidence="3">T-177</strain>
    </source>
</reference>
<gene>
    <name evidence="2" type="ORF">HGRIS_000790</name>
</gene>
<feature type="signal peptide" evidence="1">
    <location>
        <begin position="1"/>
        <end position="25"/>
    </location>
</feature>
<evidence type="ECO:0000313" key="2">
    <source>
        <dbReference type="EMBL" id="KAL0945281.1"/>
    </source>
</evidence>
<keyword evidence="1" id="KW-0732">Signal</keyword>
<protein>
    <submittedName>
        <fullName evidence="2">Uncharacterized protein</fullName>
    </submittedName>
</protein>
<keyword evidence="3" id="KW-1185">Reference proteome</keyword>
<organism evidence="2 3">
    <name type="scientific">Hohenbuehelia grisea</name>
    <dbReference type="NCBI Taxonomy" id="104357"/>
    <lineage>
        <taxon>Eukaryota</taxon>
        <taxon>Fungi</taxon>
        <taxon>Dikarya</taxon>
        <taxon>Basidiomycota</taxon>
        <taxon>Agaricomycotina</taxon>
        <taxon>Agaricomycetes</taxon>
        <taxon>Agaricomycetidae</taxon>
        <taxon>Agaricales</taxon>
        <taxon>Pleurotineae</taxon>
        <taxon>Pleurotaceae</taxon>
        <taxon>Hohenbuehelia</taxon>
    </lineage>
</organism>
<dbReference type="Proteomes" id="UP001556367">
    <property type="component" value="Unassembled WGS sequence"/>
</dbReference>
<dbReference type="Gene3D" id="2.60.20.10">
    <property type="entry name" value="Crystallins"/>
    <property type="match status" value="1"/>
</dbReference>